<dbReference type="EMBL" id="LAZR01011289">
    <property type="protein sequence ID" value="KKM62465.1"/>
    <property type="molecule type" value="Genomic_DNA"/>
</dbReference>
<feature type="region of interest" description="Disordered" evidence="1">
    <location>
        <begin position="1"/>
        <end position="34"/>
    </location>
</feature>
<name>A0A0F9LE46_9ZZZZ</name>
<gene>
    <name evidence="2" type="ORF">LCGC14_1521400</name>
</gene>
<evidence type="ECO:0000313" key="2">
    <source>
        <dbReference type="EMBL" id="KKM62465.1"/>
    </source>
</evidence>
<comment type="caution">
    <text evidence="2">The sequence shown here is derived from an EMBL/GenBank/DDBJ whole genome shotgun (WGS) entry which is preliminary data.</text>
</comment>
<evidence type="ECO:0000256" key="1">
    <source>
        <dbReference type="SAM" id="MobiDB-lite"/>
    </source>
</evidence>
<dbReference type="AlphaFoldDB" id="A0A0F9LE46"/>
<sequence length="64" mass="7406">MSRNRQRHPSIGGVVNRGQGDTTKQGRKRKAKHDVVEMNKIARQRIKIPTQKEVQEIDNTKQQT</sequence>
<accession>A0A0F9LE46</accession>
<reference evidence="2" key="1">
    <citation type="journal article" date="2015" name="Nature">
        <title>Complex archaea that bridge the gap between prokaryotes and eukaryotes.</title>
        <authorList>
            <person name="Spang A."/>
            <person name="Saw J.H."/>
            <person name="Jorgensen S.L."/>
            <person name="Zaremba-Niedzwiedzka K."/>
            <person name="Martijn J."/>
            <person name="Lind A.E."/>
            <person name="van Eijk R."/>
            <person name="Schleper C."/>
            <person name="Guy L."/>
            <person name="Ettema T.J."/>
        </authorList>
    </citation>
    <scope>NUCLEOTIDE SEQUENCE</scope>
</reference>
<proteinExistence type="predicted"/>
<organism evidence="2">
    <name type="scientific">marine sediment metagenome</name>
    <dbReference type="NCBI Taxonomy" id="412755"/>
    <lineage>
        <taxon>unclassified sequences</taxon>
        <taxon>metagenomes</taxon>
        <taxon>ecological metagenomes</taxon>
    </lineage>
</organism>
<protein>
    <submittedName>
        <fullName evidence="2">Uncharacterized protein</fullName>
    </submittedName>
</protein>